<dbReference type="EMBL" id="PEYW01000028">
    <property type="protein sequence ID" value="PIS20802.1"/>
    <property type="molecule type" value="Genomic_DNA"/>
</dbReference>
<feature type="non-terminal residue" evidence="1">
    <location>
        <position position="734"/>
    </location>
</feature>
<dbReference type="AlphaFoldDB" id="A0A2H0X7B5"/>
<protein>
    <submittedName>
        <fullName evidence="1">Uncharacterized protein</fullName>
    </submittedName>
</protein>
<proteinExistence type="predicted"/>
<accession>A0A2H0X7B5</accession>
<evidence type="ECO:0000313" key="2">
    <source>
        <dbReference type="Proteomes" id="UP000231414"/>
    </source>
</evidence>
<sequence>MIKPAAKKLVRLIKIGTKICALLFLFLLAASLPAKANKLGINFGRTSAEQAAFSLVGGTTNAGWVVILAGPNNCQDLISLINEHNFRVIIRAWNGGCAFTRDHYLGWVATLADMAGKISADKQIYFIPWNEPQHPEECVSADGANSGDPTSVMDATEFLAKKLVDVGLRGNGKNKVVLLSPAMDPLYPTQAISGDKYLSLFDGIAVNAYTGGSFSTAQGFVSFVKNRLILPGDKGYNFYLTEVGSTIDTYTPIDTAVIGQKPVFDNASIAEFLKSLVTTTFPASGDEIKVAAVLDHDPHCVNNDGGTVCGIIDSSGLDYYGWNLYKSAATRAVYASYRTANIPPVISFSDVSLDLDQEGLYPCNSCAYYTKNDHFCGPGSCPLQEKNSLCQIIGVPWVLGCSKVYAKQELTNPIIDDTEEEGEPKTDHPLLEVDDGKGGTIFAIFSQSSNSRGTLQEDLEACIMAHTSKPCGSAGRYACSEAACKDDDFDYDGLGCPNAVVADMSSIPGYSGACRGPWKICGPTCRSSTVDPRSIPGCCKDDKNCNINVGGITQEEINAMMDGWMTRITNNYQDGVAGWKAVFAKSLEAIIDSAKMFASLLAGTVDIGDLYAELYANWNSVPIREGEEETGALTGQSGFQIGTVAISPGSLTTCGIFGCCANCSKEELLRSVTEANYTTANAANRKQWQPGTIFHITPPGHGLLNQTQKTAQAGALAMSLYSDRGTESVNDLEA</sequence>
<reference evidence="2" key="1">
    <citation type="submission" date="2017-09" db="EMBL/GenBank/DDBJ databases">
        <title>Depth-based differentiation of microbial function through sediment-hosted aquifers and enrichment of novel symbionts in the deep terrestrial subsurface.</title>
        <authorList>
            <person name="Probst A.J."/>
            <person name="Ladd B."/>
            <person name="Jarett J.K."/>
            <person name="Geller-Mcgrath D.E."/>
            <person name="Sieber C.M.K."/>
            <person name="Emerson J.B."/>
            <person name="Anantharaman K."/>
            <person name="Thomas B.C."/>
            <person name="Malmstrom R."/>
            <person name="Stieglmeier M."/>
            <person name="Klingl A."/>
            <person name="Woyke T."/>
            <person name="Ryan C.M."/>
            <person name="Banfield J.F."/>
        </authorList>
    </citation>
    <scope>NUCLEOTIDE SEQUENCE [LARGE SCALE GENOMIC DNA]</scope>
</reference>
<dbReference type="SUPFAM" id="SSF51445">
    <property type="entry name" value="(Trans)glycosidases"/>
    <property type="match status" value="1"/>
</dbReference>
<gene>
    <name evidence="1" type="ORF">COT52_01815</name>
</gene>
<evidence type="ECO:0000313" key="1">
    <source>
        <dbReference type="EMBL" id="PIS20802.1"/>
    </source>
</evidence>
<organism evidence="1 2">
    <name type="scientific">candidate division WWE3 bacterium CG08_land_8_20_14_0_20_43_13</name>
    <dbReference type="NCBI Taxonomy" id="1975087"/>
    <lineage>
        <taxon>Bacteria</taxon>
        <taxon>Katanobacteria</taxon>
    </lineage>
</organism>
<name>A0A2H0X7B5_UNCKA</name>
<comment type="caution">
    <text evidence="1">The sequence shown here is derived from an EMBL/GenBank/DDBJ whole genome shotgun (WGS) entry which is preliminary data.</text>
</comment>
<dbReference type="InterPro" id="IPR017853">
    <property type="entry name" value="GH"/>
</dbReference>
<dbReference type="Proteomes" id="UP000231414">
    <property type="component" value="Unassembled WGS sequence"/>
</dbReference>